<dbReference type="SUPFAM" id="SSF53383">
    <property type="entry name" value="PLP-dependent transferases"/>
    <property type="match status" value="1"/>
</dbReference>
<dbReference type="Pfam" id="PF00202">
    <property type="entry name" value="Aminotran_3"/>
    <property type="match status" value="1"/>
</dbReference>
<reference evidence="7 8" key="1">
    <citation type="submission" date="2023-11" db="EMBL/GenBank/DDBJ databases">
        <title>Analysis of the Genomes of Mucilaginibacter gossypii cycad 4 and M. sabulilitoris SNA2: microbes with the potential for plant growth promotion.</title>
        <authorList>
            <person name="Hirsch A.M."/>
            <person name="Humm E."/>
            <person name="Rubbi M."/>
            <person name="Del Vecchio G."/>
            <person name="Ha S.M."/>
            <person name="Pellegrini M."/>
            <person name="Gunsalus R.P."/>
        </authorList>
    </citation>
    <scope>NUCLEOTIDE SEQUENCE [LARGE SCALE GENOMIC DNA]</scope>
    <source>
        <strain evidence="7 8">SNA2</strain>
    </source>
</reference>
<dbReference type="PROSITE" id="PS00455">
    <property type="entry name" value="AMP_BINDING"/>
    <property type="match status" value="1"/>
</dbReference>
<dbReference type="InterPro" id="IPR032821">
    <property type="entry name" value="PKS_assoc"/>
</dbReference>
<dbReference type="InterPro" id="IPR016035">
    <property type="entry name" value="Acyl_Trfase/lysoPLipase"/>
</dbReference>
<dbReference type="Gene3D" id="3.30.70.250">
    <property type="entry name" value="Malonyl-CoA ACP transacylase, ACP-binding"/>
    <property type="match status" value="1"/>
</dbReference>
<dbReference type="InterPro" id="IPR016036">
    <property type="entry name" value="Malonyl_transacylase_ACP-bd"/>
</dbReference>
<keyword evidence="4" id="KW-0663">Pyridoxal phosphate</keyword>
<dbReference type="InterPro" id="IPR020845">
    <property type="entry name" value="AMP-binding_CS"/>
</dbReference>
<dbReference type="InterPro" id="IPR010071">
    <property type="entry name" value="AA_adenyl_dom"/>
</dbReference>
<evidence type="ECO:0000256" key="4">
    <source>
        <dbReference type="ARBA" id="ARBA00022898"/>
    </source>
</evidence>
<organism evidence="7 8">
    <name type="scientific">Mucilaginibacter sabulilitoris</name>
    <dbReference type="NCBI Taxonomy" id="1173583"/>
    <lineage>
        <taxon>Bacteria</taxon>
        <taxon>Pseudomonadati</taxon>
        <taxon>Bacteroidota</taxon>
        <taxon>Sphingobacteriia</taxon>
        <taxon>Sphingobacteriales</taxon>
        <taxon>Sphingobacteriaceae</taxon>
        <taxon>Mucilaginibacter</taxon>
    </lineage>
</organism>
<proteinExistence type="predicted"/>
<dbReference type="PROSITE" id="PS00606">
    <property type="entry name" value="KS3_1"/>
    <property type="match status" value="1"/>
</dbReference>
<dbReference type="PANTHER" id="PTHR43775">
    <property type="entry name" value="FATTY ACID SYNTHASE"/>
    <property type="match status" value="1"/>
</dbReference>
<dbReference type="SUPFAM" id="SSF52151">
    <property type="entry name" value="FabD/lysophospholipase-like"/>
    <property type="match status" value="1"/>
</dbReference>
<dbReference type="InterPro" id="IPR014030">
    <property type="entry name" value="Ketoacyl_synth_N"/>
</dbReference>
<dbReference type="Gene3D" id="3.30.70.3290">
    <property type="match status" value="1"/>
</dbReference>
<dbReference type="Gene3D" id="3.40.50.12780">
    <property type="entry name" value="N-terminal domain of ligase-like"/>
    <property type="match status" value="1"/>
</dbReference>
<dbReference type="Pfam" id="PF16197">
    <property type="entry name" value="KAsynt_C_assoc"/>
    <property type="match status" value="1"/>
</dbReference>
<dbReference type="SUPFAM" id="SSF55048">
    <property type="entry name" value="Probable ACP-binding domain of malonyl-CoA ACP transacylase"/>
    <property type="match status" value="1"/>
</dbReference>
<dbReference type="Gene3D" id="3.40.366.10">
    <property type="entry name" value="Malonyl-Coenzyme A Acyl Carrier Protein, domain 2"/>
    <property type="match status" value="1"/>
</dbReference>
<dbReference type="InterPro" id="IPR042099">
    <property type="entry name" value="ANL_N_sf"/>
</dbReference>
<dbReference type="InterPro" id="IPR050091">
    <property type="entry name" value="PKS_NRPS_Biosynth_Enz"/>
</dbReference>
<dbReference type="PROSITE" id="PS52004">
    <property type="entry name" value="KS3_2"/>
    <property type="match status" value="1"/>
</dbReference>
<evidence type="ECO:0000256" key="2">
    <source>
        <dbReference type="ARBA" id="ARBA00022553"/>
    </source>
</evidence>
<evidence type="ECO:0000313" key="7">
    <source>
        <dbReference type="EMBL" id="WPU91008.1"/>
    </source>
</evidence>
<dbReference type="InterPro" id="IPR045851">
    <property type="entry name" value="AMP-bd_C_sf"/>
</dbReference>
<dbReference type="InterPro" id="IPR015422">
    <property type="entry name" value="PyrdxlP-dep_Trfase_small"/>
</dbReference>
<dbReference type="InterPro" id="IPR020806">
    <property type="entry name" value="PKS_PP-bd"/>
</dbReference>
<protein>
    <submittedName>
        <fullName evidence="7">Amino acid adenylation domain-containing protein</fullName>
    </submittedName>
</protein>
<dbReference type="PROSITE" id="PS50075">
    <property type="entry name" value="CARRIER"/>
    <property type="match status" value="2"/>
</dbReference>
<dbReference type="Gene3D" id="3.40.640.10">
    <property type="entry name" value="Type I PLP-dependent aspartate aminotransferase-like (Major domain)"/>
    <property type="match status" value="1"/>
</dbReference>
<name>A0ABZ0TFG8_9SPHI</name>
<keyword evidence="3" id="KW-0808">Transferase</keyword>
<dbReference type="InterPro" id="IPR020841">
    <property type="entry name" value="PKS_Beta-ketoAc_synthase_dom"/>
</dbReference>
<dbReference type="Pfam" id="PF00501">
    <property type="entry name" value="AMP-binding"/>
    <property type="match status" value="1"/>
</dbReference>
<gene>
    <name evidence="7" type="ORF">SNE25_16945</name>
</gene>
<dbReference type="EMBL" id="CP139558">
    <property type="protein sequence ID" value="WPU91008.1"/>
    <property type="molecule type" value="Genomic_DNA"/>
</dbReference>
<evidence type="ECO:0000259" key="6">
    <source>
        <dbReference type="PROSITE" id="PS52004"/>
    </source>
</evidence>
<sequence>MNIDNVSTAEGRNHAFLIHQLFEHQVNKIPDAIAVSYDGRQLTYSQLNQQANNLAAALIERSPNSAIVGVSTYRSIETIIGVLGILKAGKAYLPLDPGYPLERLEQIVSDSGIDTCLAVTAQKNIFEQLPINVLWSDQTYPSVNSVPYTNNSGGAYVLYTSGSTGTPKGVLMGHYALVNLLLWQKDNSISTTGTNTLQFAPLTFDVSFQEIFATLTTGGTLVLVDEDLRIDPVRLLQYIEDYSINRIFLPFVVLQYLTEAAIANKHIPASLQEVMTAGEQLKITPQVAAFFKALPNCVLYNQYGPTETHVVTQLKLAGDAAQWPALPSIGIPINDTEILILDENLNKLPDGETGELCVAGVSLAVGYLNKPDLTAEKFINWQDSTGKTTRMYRTGDLARYMPDGNIEYLGRRDTQVKIRGNRVELGEIEVLLNQLENIQQAVVIAREDASGQKRLIAYLVASGSRQQTDYIRKSLEQQLPDFMLPSAYVWLNELPKTTSGKVDRKALPLPSLQRPELSALYKAPSTIIEKNITSAWIQLLQLDKIGLDDNFFELGGNSLLALKTVALLKQQHNYDVPVTKLYQYPTVSGLVDFLNGVHKAAPLLLNRKNKGNNTNRDVAIIGMVARLPGANTMDEFWDLLTEGRETTSFFSNDELDKNIPSVLKNDPAYVKARGIIDKADEFDAEFFGFKPRAAELMDPQQRVFLELAWEVLEKTGHLPQKHTGSVGVFAGCGYNTYYNNNVLTNPELVERAGHFNVRLLNEKDYIATRTAYQLNLTGPAVAVYSACSTSLLAIAQAVSSIRDGQCSVALAGAASITSPLKSGHLYEEGSIMSSDGHCRPFDALATGTVFSDGAGVVLLKDLEEAKRDGDTIYGIIKGVGVNNDGAGKSSFGGPSASGQAGAIAMAIDDAGIDASTISYVEAHGTATPLGDPIEMEGLNLAFGNQDKKQFCAIGSVKSNMGHLTAASGVAGLIKTVLALRNRQIPPSLFYNHINPNIDIANSLFYVNAQLKPWDAEGIRRAGVSSFGVGGTNVHVVLEEFEPEPIAVGIDKSLKLITWSAKTENSLNNYARKLSDHIARHKDIELNDVAYTLQTTREDFNFRKFIIADSNDDLLVKLNATSTDPSASKSLKTKATGVVFMFPGQGSQYAGMGHDLYRNEPVFAAAVNECIDLLKGTIHENLLDVMYPDAPDHQSHEKIKQTLYAQPAIFILEYALAKWWMHNGMQPEVLTGHSIGEFVAAHLAGVFSLKDALTLISERARLVNGAPTGNMLSVRLEANKLEEVLPAGISIAAINGRKLCVVAGPAELINKFAGELTEKGIPSRLLHTSHAFHSAMMDDVIAPFEAVVKSIKLNPPVKPVVSTVTGNWMTEAEATDPTYWAQHLRKTVRFADALDILQQNENSVFLEVGPGNILATLTRQHMAGRSIIAGFEKNETLTEGYSVLKALGQVWLNGIEPNWKAFYKNLNRKKIDLPTYAFDHKRYWLEPAIIANTIEIASNTFIKPTENTVLQTIEMRKDILINKLKEIFEDAAGIEIDAAATGLSFIEIGFDSLSLTQIATNLKKTFNIPVTFRKLFEEYNSLELLASYLDANLPADTFKPVPVAPALVTAAQQPAFNIQTPVISNGTNNNDLIIGLISQQLQLLTNQLALLQNGNVNPPVIALDHNSSRPVAAPAQSQPVKFELSPEEAIEIKKPFGATARIEKQTLGLNEKQTDFLKSLTIQYNAKTKGSKAQTQKDRAYMADPRVVSGFRPLTKEVVYPLVVNRSKGSHVWDIDGNKYIDALNGFGSNFLGYQTDYLKKAVLEQVEKGYEIGPQHELAGDVCKLITEFTNFDRAALCNTGSEAVLGAMRIARTVTGRSLIVAFSGSYHGINDEVIVRGTKKLKTVPAAPGIMPEVVQNMLILDYGTEESLKIIAERAHELAAVLVEPVQSRRPEFQPVAFLKKVREITSQSDTVLIFDEVISGFRMHQGGAQALFGIKADLGTYGKVIGGGMPIGAIAGISKYMDALDGGNWQFGDDSTPEAGVTYFAGTFVRHPLALAAGKATLLYMKEQGPALQEGLNARTKRLADALNAICEREGLPLYIPYFGSLWKIKFKYELAYGELLFTLMRLKGIHIWDLFPCFLTASHTDEEIDQIISKFDESVAELIEAGFIPTEKPQPANGLQAAKVIAEPPVPGAKLGRDKDGNPGWFINDENNPGKYLQVKFSNN</sequence>
<dbReference type="Gene3D" id="3.40.47.10">
    <property type="match status" value="1"/>
</dbReference>
<dbReference type="Gene3D" id="3.90.1150.10">
    <property type="entry name" value="Aspartate Aminotransferase, domain 1"/>
    <property type="match status" value="1"/>
</dbReference>
<feature type="domain" description="Carrier" evidence="5">
    <location>
        <begin position="523"/>
        <end position="598"/>
    </location>
</feature>
<dbReference type="RefSeq" id="WP_321560177.1">
    <property type="nucleotide sequence ID" value="NZ_CP139558.1"/>
</dbReference>
<dbReference type="SUPFAM" id="SSF56801">
    <property type="entry name" value="Acetyl-CoA synthetase-like"/>
    <property type="match status" value="1"/>
</dbReference>
<dbReference type="InterPro" id="IPR000873">
    <property type="entry name" value="AMP-dep_synth/lig_dom"/>
</dbReference>
<dbReference type="InterPro" id="IPR009081">
    <property type="entry name" value="PP-bd_ACP"/>
</dbReference>
<keyword evidence="8" id="KW-1185">Reference proteome</keyword>
<dbReference type="Proteomes" id="UP001324380">
    <property type="component" value="Chromosome"/>
</dbReference>
<dbReference type="InterPro" id="IPR014043">
    <property type="entry name" value="Acyl_transferase_dom"/>
</dbReference>
<evidence type="ECO:0000256" key="3">
    <source>
        <dbReference type="ARBA" id="ARBA00022679"/>
    </source>
</evidence>
<feature type="domain" description="Carrier" evidence="5">
    <location>
        <begin position="1510"/>
        <end position="1592"/>
    </location>
</feature>
<dbReference type="NCBIfam" id="TIGR01733">
    <property type="entry name" value="AA-adenyl-dom"/>
    <property type="match status" value="1"/>
</dbReference>
<dbReference type="PROSITE" id="PS00012">
    <property type="entry name" value="PHOSPHOPANTETHEINE"/>
    <property type="match status" value="2"/>
</dbReference>
<evidence type="ECO:0000256" key="1">
    <source>
        <dbReference type="ARBA" id="ARBA00022450"/>
    </source>
</evidence>
<dbReference type="Pfam" id="PF00698">
    <property type="entry name" value="Acyl_transf_1"/>
    <property type="match status" value="1"/>
</dbReference>
<accession>A0ABZ0TFG8</accession>
<dbReference type="InterPro" id="IPR006162">
    <property type="entry name" value="Ppantetheine_attach_site"/>
</dbReference>
<evidence type="ECO:0000259" key="5">
    <source>
        <dbReference type="PROSITE" id="PS50075"/>
    </source>
</evidence>
<dbReference type="InterPro" id="IPR025110">
    <property type="entry name" value="AMP-bd_C"/>
</dbReference>
<keyword evidence="1" id="KW-0596">Phosphopantetheine</keyword>
<dbReference type="InterPro" id="IPR014031">
    <property type="entry name" value="Ketoacyl_synth_C"/>
</dbReference>
<dbReference type="SMART" id="SM00827">
    <property type="entry name" value="PKS_AT"/>
    <property type="match status" value="1"/>
</dbReference>
<dbReference type="Pfam" id="PF00109">
    <property type="entry name" value="ketoacyl-synt"/>
    <property type="match status" value="1"/>
</dbReference>
<dbReference type="PANTHER" id="PTHR43775:SF51">
    <property type="entry name" value="INACTIVE PHENOLPHTHIOCEROL SYNTHESIS POLYKETIDE SYNTHASE TYPE I PKS1-RELATED"/>
    <property type="match status" value="1"/>
</dbReference>
<dbReference type="SMART" id="SM00823">
    <property type="entry name" value="PKS_PP"/>
    <property type="match status" value="2"/>
</dbReference>
<dbReference type="InterPro" id="IPR018201">
    <property type="entry name" value="Ketoacyl_synth_AS"/>
</dbReference>
<evidence type="ECO:0000313" key="8">
    <source>
        <dbReference type="Proteomes" id="UP001324380"/>
    </source>
</evidence>
<dbReference type="InterPro" id="IPR036736">
    <property type="entry name" value="ACP-like_sf"/>
</dbReference>
<feature type="domain" description="Ketosynthase family 3 (KS3)" evidence="6">
    <location>
        <begin position="615"/>
        <end position="1039"/>
    </location>
</feature>
<dbReference type="Pfam" id="PF00550">
    <property type="entry name" value="PP-binding"/>
    <property type="match status" value="2"/>
</dbReference>
<keyword evidence="2" id="KW-0597">Phosphoprotein</keyword>
<dbReference type="Pfam" id="PF02801">
    <property type="entry name" value="Ketoacyl-synt_C"/>
    <property type="match status" value="1"/>
</dbReference>
<dbReference type="InterPro" id="IPR015421">
    <property type="entry name" value="PyrdxlP-dep_Trfase_major"/>
</dbReference>
<dbReference type="SUPFAM" id="SSF47336">
    <property type="entry name" value="ACP-like"/>
    <property type="match status" value="2"/>
</dbReference>
<dbReference type="InterPro" id="IPR005814">
    <property type="entry name" value="Aminotrans_3"/>
</dbReference>
<dbReference type="InterPro" id="IPR016039">
    <property type="entry name" value="Thiolase-like"/>
</dbReference>
<dbReference type="Pfam" id="PF13193">
    <property type="entry name" value="AMP-binding_C"/>
    <property type="match status" value="1"/>
</dbReference>
<dbReference type="CDD" id="cd00610">
    <property type="entry name" value="OAT_like"/>
    <property type="match status" value="1"/>
</dbReference>
<dbReference type="Gene3D" id="3.30.300.30">
    <property type="match status" value="1"/>
</dbReference>
<dbReference type="InterPro" id="IPR015424">
    <property type="entry name" value="PyrdxlP-dep_Trfase"/>
</dbReference>
<dbReference type="SMART" id="SM00825">
    <property type="entry name" value="PKS_KS"/>
    <property type="match status" value="1"/>
</dbReference>
<dbReference type="CDD" id="cd00833">
    <property type="entry name" value="PKS"/>
    <property type="match status" value="1"/>
</dbReference>
<dbReference type="CDD" id="cd17651">
    <property type="entry name" value="A_NRPS_VisG_like"/>
    <property type="match status" value="1"/>
</dbReference>
<dbReference type="InterPro" id="IPR001227">
    <property type="entry name" value="Ac_transferase_dom_sf"/>
</dbReference>
<dbReference type="SUPFAM" id="SSF53901">
    <property type="entry name" value="Thiolase-like"/>
    <property type="match status" value="1"/>
</dbReference>
<dbReference type="Gene3D" id="1.10.1200.10">
    <property type="entry name" value="ACP-like"/>
    <property type="match status" value="2"/>
</dbReference>